<reference evidence="2" key="2">
    <citation type="submission" date="2013-12" db="EMBL/GenBank/DDBJ databases">
        <authorList>
            <person name="Yu Y."/>
            <person name="Lee S."/>
            <person name="de Baynast K."/>
            <person name="Wissotski M."/>
            <person name="Liu L."/>
            <person name="Talag J."/>
            <person name="Goicoechea J."/>
            <person name="Angelova A."/>
            <person name="Jetty R."/>
            <person name="Kudrna D."/>
            <person name="Golser W."/>
            <person name="Rivera L."/>
            <person name="Zhang J."/>
            <person name="Wing R."/>
        </authorList>
    </citation>
    <scope>NUCLEOTIDE SEQUENCE</scope>
</reference>
<dbReference type="Gene3D" id="1.20.1250.20">
    <property type="entry name" value="MFS general substrate transporter like domains"/>
    <property type="match status" value="1"/>
</dbReference>
<reference evidence="1" key="3">
    <citation type="submission" date="2015-04" db="UniProtKB">
        <authorList>
            <consortium name="EnsemblPlants"/>
        </authorList>
    </citation>
    <scope>IDENTIFICATION</scope>
</reference>
<dbReference type="HOGENOM" id="CLU_1920101_0_0_1"/>
<reference evidence="1 2" key="1">
    <citation type="submission" date="2012-08" db="EMBL/GenBank/DDBJ databases">
        <title>Oryza genome evolution.</title>
        <authorList>
            <person name="Wing R.A."/>
        </authorList>
    </citation>
    <scope>NUCLEOTIDE SEQUENCE</scope>
</reference>
<protein>
    <submittedName>
        <fullName evidence="1">Uncharacterized protein</fullName>
    </submittedName>
</protein>
<keyword evidence="2" id="KW-1185">Reference proteome</keyword>
<dbReference type="InterPro" id="IPR036259">
    <property type="entry name" value="MFS_trans_sf"/>
</dbReference>
<proteinExistence type="predicted"/>
<organism evidence="1 2">
    <name type="scientific">Leersia perrieri</name>
    <dbReference type="NCBI Taxonomy" id="77586"/>
    <lineage>
        <taxon>Eukaryota</taxon>
        <taxon>Viridiplantae</taxon>
        <taxon>Streptophyta</taxon>
        <taxon>Embryophyta</taxon>
        <taxon>Tracheophyta</taxon>
        <taxon>Spermatophyta</taxon>
        <taxon>Magnoliopsida</taxon>
        <taxon>Liliopsida</taxon>
        <taxon>Poales</taxon>
        <taxon>Poaceae</taxon>
        <taxon>BOP clade</taxon>
        <taxon>Oryzoideae</taxon>
        <taxon>Oryzeae</taxon>
        <taxon>Oryzinae</taxon>
        <taxon>Leersia</taxon>
    </lineage>
</organism>
<sequence length="132" mass="14416">MPDSIYPTWTYGEATLASMTTILMDYNTFGIGLFMKEVIGLTDEQIDRGARLIDERRRARHACRLAQPTPRSCTAARFPTSVGIGVGFSLVVAPVYNAEISPTPSRNILSSLLDIRTDASLAVYPVSNTLCS</sequence>
<name>A0A0D9XUJ6_9ORYZ</name>
<dbReference type="Gramene" id="LPERR11G17220.1">
    <property type="protein sequence ID" value="LPERR11G17220.1"/>
    <property type="gene ID" value="LPERR11G17220"/>
</dbReference>
<dbReference type="EnsemblPlants" id="LPERR11G17220.1">
    <property type="protein sequence ID" value="LPERR11G17220.1"/>
    <property type="gene ID" value="LPERR11G17220"/>
</dbReference>
<dbReference type="Proteomes" id="UP000032180">
    <property type="component" value="Chromosome 11"/>
</dbReference>
<accession>A0A0D9XUJ6</accession>
<evidence type="ECO:0000313" key="1">
    <source>
        <dbReference type="EnsemblPlants" id="LPERR11G17220.1"/>
    </source>
</evidence>
<dbReference type="STRING" id="77586.A0A0D9XUJ6"/>
<dbReference type="AlphaFoldDB" id="A0A0D9XUJ6"/>
<evidence type="ECO:0000313" key="2">
    <source>
        <dbReference type="Proteomes" id="UP000032180"/>
    </source>
</evidence>